<dbReference type="AlphaFoldDB" id="Q4N4M1"/>
<comment type="caution">
    <text evidence="3">The sequence shown here is derived from an EMBL/GenBank/DDBJ whole genome shotgun (WGS) entry which is preliminary data.</text>
</comment>
<dbReference type="RefSeq" id="XP_765185.1">
    <property type="nucleotide sequence ID" value="XM_760092.1"/>
</dbReference>
<feature type="transmembrane region" description="Helical" evidence="1">
    <location>
        <begin position="148"/>
        <end position="164"/>
    </location>
</feature>
<dbReference type="GeneID" id="3501491"/>
<feature type="transmembrane region" description="Helical" evidence="1">
    <location>
        <begin position="169"/>
        <end position="186"/>
    </location>
</feature>
<evidence type="ECO:0000256" key="1">
    <source>
        <dbReference type="SAM" id="Phobius"/>
    </source>
</evidence>
<name>Q4N4M1_THEPA</name>
<dbReference type="EMBL" id="AAGK01000002">
    <property type="protein sequence ID" value="EAN32902.1"/>
    <property type="molecule type" value="Genomic_DNA"/>
</dbReference>
<dbReference type="OMA" id="IKINARY"/>
<feature type="chain" id="PRO_5004241547" description="DUF4203 domain-containing protein" evidence="2">
    <location>
        <begin position="19"/>
        <end position="272"/>
    </location>
</feature>
<evidence type="ECO:0008006" key="5">
    <source>
        <dbReference type="Google" id="ProtNLM"/>
    </source>
</evidence>
<dbReference type="Proteomes" id="UP000001949">
    <property type="component" value="Unassembled WGS sequence"/>
</dbReference>
<feature type="transmembrane region" description="Helical" evidence="1">
    <location>
        <begin position="84"/>
        <end position="102"/>
    </location>
</feature>
<organism evidence="3 4">
    <name type="scientific">Theileria parva</name>
    <name type="common">East coast fever infection agent</name>
    <dbReference type="NCBI Taxonomy" id="5875"/>
    <lineage>
        <taxon>Eukaryota</taxon>
        <taxon>Sar</taxon>
        <taxon>Alveolata</taxon>
        <taxon>Apicomplexa</taxon>
        <taxon>Aconoidasida</taxon>
        <taxon>Piroplasmida</taxon>
        <taxon>Theileriidae</taxon>
        <taxon>Theileria</taxon>
    </lineage>
</organism>
<reference evidence="3 4" key="1">
    <citation type="journal article" date="2005" name="Science">
        <title>Genome sequence of Theileria parva, a bovine pathogen that transforms lymphocytes.</title>
        <authorList>
            <person name="Gardner M.J."/>
            <person name="Bishop R."/>
            <person name="Shah T."/>
            <person name="de Villiers E.P."/>
            <person name="Carlton J.M."/>
            <person name="Hall N."/>
            <person name="Ren Q."/>
            <person name="Paulsen I.T."/>
            <person name="Pain A."/>
            <person name="Berriman M."/>
            <person name="Wilson R.J.M."/>
            <person name="Sato S."/>
            <person name="Ralph S.A."/>
            <person name="Mann D.J."/>
            <person name="Xiong Z."/>
            <person name="Shallom S.J."/>
            <person name="Weidman J."/>
            <person name="Jiang L."/>
            <person name="Lynn J."/>
            <person name="Weaver B."/>
            <person name="Shoaibi A."/>
            <person name="Domingo A.R."/>
            <person name="Wasawo D."/>
            <person name="Crabtree J."/>
            <person name="Wortman J.R."/>
            <person name="Haas B."/>
            <person name="Angiuoli S.V."/>
            <person name="Creasy T.H."/>
            <person name="Lu C."/>
            <person name="Suh B."/>
            <person name="Silva J.C."/>
            <person name="Utterback T.R."/>
            <person name="Feldblyum T.V."/>
            <person name="Pertea M."/>
            <person name="Allen J."/>
            <person name="Nierman W.C."/>
            <person name="Taracha E.L.N."/>
            <person name="Salzberg S.L."/>
            <person name="White O.R."/>
            <person name="Fitzhugh H.A."/>
            <person name="Morzaria S."/>
            <person name="Venter J.C."/>
            <person name="Fraser C.M."/>
            <person name="Nene V."/>
        </authorList>
    </citation>
    <scope>NUCLEOTIDE SEQUENCE [LARGE SCALE GENOMIC DNA]</scope>
    <source>
        <strain evidence="3 4">Muguga</strain>
    </source>
</reference>
<keyword evidence="2" id="KW-0732">Signal</keyword>
<evidence type="ECO:0000313" key="3">
    <source>
        <dbReference type="EMBL" id="EAN32902.1"/>
    </source>
</evidence>
<dbReference type="STRING" id="5875.Q4N4M1"/>
<keyword evidence="4" id="KW-1185">Reference proteome</keyword>
<dbReference type="VEuPathDB" id="PiroplasmaDB:TpMuguga_02g00619"/>
<sequence length="272" mass="29982">MKCLVILFFNTFIHCLNLRNINTHNSNSINSLGKISNSSVNSLKKLVRNTGKWVRLGKTVLKESLISLCDLEYENPLLWTQSNIIGVSVIAILNTFILVIVVKQTSSLFSKGFGRKYMNGGGWWLMLSALVGMLFGIFMGVIMNYSMIILGFSFMLLSVSALLLGRRGMLVGAISGLEVGAVFGTINSGSVSAIITEALLCCFAGVAIGFVPMFPNIKINARYIQRSLKWNAKYLGNSLASDVSVKKVWQCHILRSYAVPFLRMARNCGYPN</sequence>
<keyword evidence="1" id="KW-0812">Transmembrane</keyword>
<feature type="signal peptide" evidence="2">
    <location>
        <begin position="1"/>
        <end position="18"/>
    </location>
</feature>
<accession>Q4N4M1</accession>
<gene>
    <name evidence="3" type="ordered locus">TP02_0619</name>
</gene>
<proteinExistence type="predicted"/>
<feature type="transmembrane region" description="Helical" evidence="1">
    <location>
        <begin position="123"/>
        <end position="142"/>
    </location>
</feature>
<evidence type="ECO:0000256" key="2">
    <source>
        <dbReference type="SAM" id="SignalP"/>
    </source>
</evidence>
<protein>
    <recommendedName>
        <fullName evidence="5">DUF4203 domain-containing protein</fullName>
    </recommendedName>
</protein>
<keyword evidence="1" id="KW-1133">Transmembrane helix</keyword>
<dbReference type="KEGG" id="tpv:TP02_0619"/>
<keyword evidence="1" id="KW-0472">Membrane</keyword>
<feature type="transmembrane region" description="Helical" evidence="1">
    <location>
        <begin position="192"/>
        <end position="214"/>
    </location>
</feature>
<dbReference type="InParanoid" id="Q4N4M1"/>
<dbReference type="eggNOG" id="ENOG502QXJX">
    <property type="taxonomic scope" value="Eukaryota"/>
</dbReference>
<evidence type="ECO:0000313" key="4">
    <source>
        <dbReference type="Proteomes" id="UP000001949"/>
    </source>
</evidence>